<keyword evidence="6" id="KW-1185">Reference proteome</keyword>
<dbReference type="Proteomes" id="UP000251842">
    <property type="component" value="Chromosome"/>
</dbReference>
<dbReference type="PANTHER" id="PTHR30408">
    <property type="entry name" value="TYPE-1 RESTRICTION ENZYME ECOKI SPECIFICITY PROTEIN"/>
    <property type="match status" value="1"/>
</dbReference>
<dbReference type="KEGG" id="lue:DCD74_07150"/>
<accession>A0A344J631</accession>
<comment type="similarity">
    <text evidence="1">Belongs to the type-I restriction system S methylase family.</text>
</comment>
<proteinExistence type="inferred from homology"/>
<dbReference type="CDD" id="cd17285">
    <property type="entry name" value="RMtype1_S_Csp16704I_TRD2-CR2_like"/>
    <property type="match status" value="1"/>
</dbReference>
<feature type="domain" description="Type I restriction modification DNA specificity" evidence="4">
    <location>
        <begin position="1"/>
        <end position="178"/>
    </location>
</feature>
<keyword evidence="2" id="KW-0680">Restriction system</keyword>
<dbReference type="GO" id="GO:0003677">
    <property type="term" value="F:DNA binding"/>
    <property type="evidence" value="ECO:0007669"/>
    <property type="project" value="UniProtKB-KW"/>
</dbReference>
<dbReference type="AlphaFoldDB" id="A0A344J631"/>
<dbReference type="EMBL" id="CP029556">
    <property type="protein sequence ID" value="AXA84491.1"/>
    <property type="molecule type" value="Genomic_DNA"/>
</dbReference>
<keyword evidence="3" id="KW-0238">DNA-binding</keyword>
<dbReference type="REBASE" id="257925">
    <property type="entry name" value="S.Lsp834ORF7145P"/>
</dbReference>
<evidence type="ECO:0000313" key="5">
    <source>
        <dbReference type="EMBL" id="AXA84491.1"/>
    </source>
</evidence>
<evidence type="ECO:0000259" key="4">
    <source>
        <dbReference type="Pfam" id="PF01420"/>
    </source>
</evidence>
<dbReference type="RefSeq" id="WP_112926704.1">
    <property type="nucleotide sequence ID" value="NZ_CP029556.1"/>
</dbReference>
<evidence type="ECO:0000313" key="6">
    <source>
        <dbReference type="Proteomes" id="UP000251842"/>
    </source>
</evidence>
<gene>
    <name evidence="5" type="ORF">DCD74_07150</name>
</gene>
<feature type="domain" description="Type I restriction modification DNA specificity" evidence="4">
    <location>
        <begin position="219"/>
        <end position="405"/>
    </location>
</feature>
<dbReference type="Gene3D" id="3.90.220.20">
    <property type="entry name" value="DNA methylase specificity domains"/>
    <property type="match status" value="2"/>
</dbReference>
<dbReference type="Gene3D" id="1.10.287.1120">
    <property type="entry name" value="Bipartite methylase S protein"/>
    <property type="match status" value="1"/>
</dbReference>
<dbReference type="GO" id="GO:0009307">
    <property type="term" value="P:DNA restriction-modification system"/>
    <property type="evidence" value="ECO:0007669"/>
    <property type="project" value="UniProtKB-KW"/>
</dbReference>
<dbReference type="InterPro" id="IPR052021">
    <property type="entry name" value="Type-I_RS_S_subunit"/>
</dbReference>
<dbReference type="OrthoDB" id="9798929at2"/>
<sequence>MSEYASRPIGDVIAKHVGGGTPSRQVASYWNGNIPWASVKDFPEEAGVIEDTEEHISPAGLGSSASTLIPAGVPLVCTRMAIGRAAMPAVPMAINQDVKALFPKDGVPSSYLLKLLRYIRQKAEDQSVGSTVKGIRVRDYLEIEVPIADDDARPVIAQILDTLDTAIAQTEAIIAKLKAVKQGLLHDLLTRGIDANGELRPPQSEAPQLYKHSALGWIPREWEEVTLGEIAKRSGGLLQTGPFGSQLHAHEYAIEGVPVLMPQDMVDGEFSIANIARITERKAIALARHRVRPNDLVFSRRGDLSRCVAIGEQQTGWLCGTGCLLARLPSSEVNAFWLALVYQQPATQSQVMGRAVGSTMANLNTSILASITIGRPVVNEQDEIVSRVASASLRIRTEEQTLQKLYLEKAGLMDDLLTGRVRVTSLLARAQHEMEYA</sequence>
<dbReference type="InterPro" id="IPR000055">
    <property type="entry name" value="Restrct_endonuc_typeI_TRD"/>
</dbReference>
<dbReference type="SUPFAM" id="SSF116734">
    <property type="entry name" value="DNA methylase specificity domain"/>
    <property type="match status" value="2"/>
</dbReference>
<reference evidence="6" key="1">
    <citation type="submission" date="2018-05" db="EMBL/GenBank/DDBJ databases">
        <title>Luteimonas pekinense sp. nov., isolated from human Meibomian gland secretions, Beijing, China.</title>
        <authorList>
            <person name="Wen T."/>
            <person name="Bai H."/>
            <person name="Lv H."/>
        </authorList>
    </citation>
    <scope>NUCLEOTIDE SEQUENCE [LARGE SCALE GENOMIC DNA]</scope>
    <source>
        <strain evidence="6">83-4</strain>
    </source>
</reference>
<evidence type="ECO:0000256" key="1">
    <source>
        <dbReference type="ARBA" id="ARBA00010923"/>
    </source>
</evidence>
<dbReference type="InterPro" id="IPR044946">
    <property type="entry name" value="Restrct_endonuc_typeI_TRD_sf"/>
</dbReference>
<dbReference type="PANTHER" id="PTHR30408:SF12">
    <property type="entry name" value="TYPE I RESTRICTION ENZYME MJAVIII SPECIFICITY SUBUNIT"/>
    <property type="match status" value="1"/>
</dbReference>
<protein>
    <recommendedName>
        <fullName evidence="4">Type I restriction modification DNA specificity domain-containing protein</fullName>
    </recommendedName>
</protein>
<organism evidence="5 6">
    <name type="scientific">Solilutibacter oculi</name>
    <dbReference type="NCBI Taxonomy" id="2698682"/>
    <lineage>
        <taxon>Bacteria</taxon>
        <taxon>Pseudomonadati</taxon>
        <taxon>Pseudomonadota</taxon>
        <taxon>Gammaproteobacteria</taxon>
        <taxon>Lysobacterales</taxon>
        <taxon>Lysobacteraceae</taxon>
        <taxon>Solilutibacter</taxon>
    </lineage>
</organism>
<name>A0A344J631_9GAMM</name>
<evidence type="ECO:0000256" key="2">
    <source>
        <dbReference type="ARBA" id="ARBA00022747"/>
    </source>
</evidence>
<evidence type="ECO:0000256" key="3">
    <source>
        <dbReference type="ARBA" id="ARBA00023125"/>
    </source>
</evidence>
<dbReference type="Pfam" id="PF01420">
    <property type="entry name" value="Methylase_S"/>
    <property type="match status" value="2"/>
</dbReference>